<dbReference type="Proteomes" id="UP000805704">
    <property type="component" value="Chromosome 6"/>
</dbReference>
<gene>
    <name evidence="1" type="ORF">GBF38_012754</name>
</gene>
<reference evidence="1" key="1">
    <citation type="submission" date="2020-04" db="EMBL/GenBank/DDBJ databases">
        <title>A chromosome-scale assembly and high-density genetic map of the yellow drum (Nibea albiflora) genome.</title>
        <authorList>
            <person name="Xu D."/>
            <person name="Zhang W."/>
            <person name="Chen R."/>
            <person name="Tan P."/>
            <person name="Wang L."/>
            <person name="Song H."/>
            <person name="Tian L."/>
            <person name="Zhu Q."/>
            <person name="Wang B."/>
        </authorList>
    </citation>
    <scope>NUCLEOTIDE SEQUENCE</scope>
    <source>
        <strain evidence="1">ZJHYS-2018</strain>
    </source>
</reference>
<comment type="caution">
    <text evidence="1">The sequence shown here is derived from an EMBL/GenBank/DDBJ whole genome shotgun (WGS) entry which is preliminary data.</text>
</comment>
<dbReference type="EMBL" id="CM024794">
    <property type="protein sequence ID" value="KAG8002302.1"/>
    <property type="molecule type" value="Genomic_DNA"/>
</dbReference>
<protein>
    <submittedName>
        <fullName evidence="1">Uncharacterized protein</fullName>
    </submittedName>
</protein>
<evidence type="ECO:0000313" key="1">
    <source>
        <dbReference type="EMBL" id="KAG8002302.1"/>
    </source>
</evidence>
<keyword evidence="2" id="KW-1185">Reference proteome</keyword>
<proteinExistence type="predicted"/>
<organism evidence="1 2">
    <name type="scientific">Nibea albiflora</name>
    <name type="common">Yellow drum</name>
    <name type="synonym">Corvina albiflora</name>
    <dbReference type="NCBI Taxonomy" id="240163"/>
    <lineage>
        <taxon>Eukaryota</taxon>
        <taxon>Metazoa</taxon>
        <taxon>Chordata</taxon>
        <taxon>Craniata</taxon>
        <taxon>Vertebrata</taxon>
        <taxon>Euteleostomi</taxon>
        <taxon>Actinopterygii</taxon>
        <taxon>Neopterygii</taxon>
        <taxon>Teleostei</taxon>
        <taxon>Neoteleostei</taxon>
        <taxon>Acanthomorphata</taxon>
        <taxon>Eupercaria</taxon>
        <taxon>Sciaenidae</taxon>
        <taxon>Nibea</taxon>
    </lineage>
</organism>
<evidence type="ECO:0000313" key="2">
    <source>
        <dbReference type="Proteomes" id="UP000805704"/>
    </source>
</evidence>
<feature type="non-terminal residue" evidence="1">
    <location>
        <position position="1"/>
    </location>
</feature>
<sequence>CSAVVSAASGYYNEKEKHFGLVLPPVILILQLALWTTTPSLFPLYRKTLKCHKLQSYSVNQWSEDVIKRLQGSLACTDWDIFEGNLEEKDTLPEADQDKVLTGRTICFNQVFADASLTSIS</sequence>
<accession>A0ACB7EJC7</accession>
<name>A0ACB7EJC7_NIBAL</name>